<sequence>MFQSLRYLRYRDTCISLQCTTHKVAENSSTSHGPSWGSSDRCSPRVSFNLMFYLIPNCSKPEKYTHVQTNLGAHTYTRGRLGYSTKAFAQKLNCKAVVFGEKYICITISTEQVATCSNPRPRGPASGDLVVWVPWQYPSPRTTMNCTYTNKLMPHRPSRCAISRVAAYSRADRR</sequence>
<dbReference type="CTD" id="20328058"/>
<dbReference type="Proteomes" id="UP000054324">
    <property type="component" value="Unassembled WGS sequence"/>
</dbReference>
<dbReference type="RefSeq" id="XP_009169257.1">
    <property type="nucleotide sequence ID" value="XM_009170993.1"/>
</dbReference>
<dbReference type="KEGG" id="ovi:T265_13891"/>
<protein>
    <submittedName>
        <fullName evidence="1">Uncharacterized protein</fullName>
    </submittedName>
</protein>
<reference evidence="1 2" key="1">
    <citation type="submission" date="2013-11" db="EMBL/GenBank/DDBJ databases">
        <title>Opisthorchis viverrini - life in the bile duct.</title>
        <authorList>
            <person name="Young N.D."/>
            <person name="Nagarajan N."/>
            <person name="Lin S.J."/>
            <person name="Korhonen P.K."/>
            <person name="Jex A.R."/>
            <person name="Hall R.S."/>
            <person name="Safavi-Hemami H."/>
            <person name="Kaewkong W."/>
            <person name="Bertrand D."/>
            <person name="Gao S."/>
            <person name="Seet Q."/>
            <person name="Wongkham S."/>
            <person name="Teh B.T."/>
            <person name="Wongkham C."/>
            <person name="Intapan P.M."/>
            <person name="Maleewong W."/>
            <person name="Yang X."/>
            <person name="Hu M."/>
            <person name="Wang Z."/>
            <person name="Hofmann A."/>
            <person name="Sternberg P.W."/>
            <person name="Tan P."/>
            <person name="Wang J."/>
            <person name="Gasser R.B."/>
        </authorList>
    </citation>
    <scope>NUCLEOTIDE SEQUENCE [LARGE SCALE GENOMIC DNA]</scope>
</reference>
<organism evidence="1 2">
    <name type="scientific">Opisthorchis viverrini</name>
    <name type="common">Southeast Asian liver fluke</name>
    <dbReference type="NCBI Taxonomy" id="6198"/>
    <lineage>
        <taxon>Eukaryota</taxon>
        <taxon>Metazoa</taxon>
        <taxon>Spiralia</taxon>
        <taxon>Lophotrochozoa</taxon>
        <taxon>Platyhelminthes</taxon>
        <taxon>Trematoda</taxon>
        <taxon>Digenea</taxon>
        <taxon>Opisthorchiida</taxon>
        <taxon>Opisthorchiata</taxon>
        <taxon>Opisthorchiidae</taxon>
        <taxon>Opisthorchis</taxon>
    </lineage>
</organism>
<evidence type="ECO:0000313" key="2">
    <source>
        <dbReference type="Proteomes" id="UP000054324"/>
    </source>
</evidence>
<accession>A0A074ZUG6</accession>
<dbReference type="GeneID" id="20328058"/>
<proteinExistence type="predicted"/>
<dbReference type="AlphaFoldDB" id="A0A074ZUG6"/>
<name>A0A074ZUG6_OPIVI</name>
<evidence type="ECO:0000313" key="1">
    <source>
        <dbReference type="EMBL" id="KER27030.1"/>
    </source>
</evidence>
<dbReference type="EMBL" id="KL596733">
    <property type="protein sequence ID" value="KER27030.1"/>
    <property type="molecule type" value="Genomic_DNA"/>
</dbReference>
<gene>
    <name evidence="1" type="ORF">T265_13891</name>
</gene>
<keyword evidence="2" id="KW-1185">Reference proteome</keyword>